<dbReference type="Proteomes" id="UP000184512">
    <property type="component" value="Unassembled WGS sequence"/>
</dbReference>
<dbReference type="SFLD" id="SFLDG01140">
    <property type="entry name" value="C2.B:_Phosphomannomutase_and_P"/>
    <property type="match status" value="1"/>
</dbReference>
<dbReference type="PROSITE" id="PS01228">
    <property type="entry name" value="COF_1"/>
    <property type="match status" value="1"/>
</dbReference>
<dbReference type="SUPFAM" id="SSF56784">
    <property type="entry name" value="HAD-like"/>
    <property type="match status" value="1"/>
</dbReference>
<dbReference type="Gene3D" id="3.30.1240.10">
    <property type="match status" value="1"/>
</dbReference>
<dbReference type="Pfam" id="PF08282">
    <property type="entry name" value="Hydrolase_3"/>
    <property type="match status" value="1"/>
</dbReference>
<dbReference type="GO" id="GO:0016791">
    <property type="term" value="F:phosphatase activity"/>
    <property type="evidence" value="ECO:0007669"/>
    <property type="project" value="UniProtKB-ARBA"/>
</dbReference>
<dbReference type="NCBIfam" id="TIGR01484">
    <property type="entry name" value="HAD-SF-IIB"/>
    <property type="match status" value="1"/>
</dbReference>
<evidence type="ECO:0000313" key="1">
    <source>
        <dbReference type="EMBL" id="SHJ72954.1"/>
    </source>
</evidence>
<dbReference type="Gene3D" id="3.40.50.1000">
    <property type="entry name" value="HAD superfamily/HAD-like"/>
    <property type="match status" value="1"/>
</dbReference>
<organism evidence="1 2">
    <name type="scientific">Tessaracoccus bendigoensis DSM 12906</name>
    <dbReference type="NCBI Taxonomy" id="1123357"/>
    <lineage>
        <taxon>Bacteria</taxon>
        <taxon>Bacillati</taxon>
        <taxon>Actinomycetota</taxon>
        <taxon>Actinomycetes</taxon>
        <taxon>Propionibacteriales</taxon>
        <taxon>Propionibacteriaceae</taxon>
        <taxon>Tessaracoccus</taxon>
    </lineage>
</organism>
<evidence type="ECO:0000313" key="2">
    <source>
        <dbReference type="Proteomes" id="UP000184512"/>
    </source>
</evidence>
<keyword evidence="2" id="KW-1185">Reference proteome</keyword>
<reference evidence="2" key="1">
    <citation type="submission" date="2016-11" db="EMBL/GenBank/DDBJ databases">
        <authorList>
            <person name="Varghese N."/>
            <person name="Submissions S."/>
        </authorList>
    </citation>
    <scope>NUCLEOTIDE SEQUENCE [LARGE SCALE GENOMIC DNA]</scope>
    <source>
        <strain evidence="2">DSM 12906</strain>
    </source>
</reference>
<dbReference type="PANTHER" id="PTHR10000">
    <property type="entry name" value="PHOSPHOSERINE PHOSPHATASE"/>
    <property type="match status" value="1"/>
</dbReference>
<dbReference type="AlphaFoldDB" id="A0A1M6LP10"/>
<dbReference type="GO" id="GO:0000287">
    <property type="term" value="F:magnesium ion binding"/>
    <property type="evidence" value="ECO:0007669"/>
    <property type="project" value="TreeGrafter"/>
</dbReference>
<dbReference type="NCBIfam" id="TIGR00099">
    <property type="entry name" value="Cof-subfamily"/>
    <property type="match status" value="1"/>
</dbReference>
<dbReference type="SFLD" id="SFLDS00003">
    <property type="entry name" value="Haloacid_Dehalogenase"/>
    <property type="match status" value="1"/>
</dbReference>
<proteinExistence type="predicted"/>
<dbReference type="InterPro" id="IPR006379">
    <property type="entry name" value="HAD-SF_hydro_IIB"/>
</dbReference>
<dbReference type="PANTHER" id="PTHR10000:SF8">
    <property type="entry name" value="HAD SUPERFAMILY HYDROLASE-LIKE, TYPE 3"/>
    <property type="match status" value="1"/>
</dbReference>
<sequence length="314" mass="33143">MRETLPGLTDKIGKAACEGNLPASLTPFRCLRVWQASRVDTVIRLIATDLDGTLVNSARLLDPRTLEALTAARDAGLAVVPASGRQPFSIAEVLSGSWLAEGIVIGANGAVGVDLATDDVLFETVIEVEAQTRLFHELRQIYPKLACVSIRDAGATFWPEEGYVGMMDPGDHGREEVLKHYPLEEVLGEPSVKLVLRGADVAPEEVRAVAEGLGVPGVKVSTSGAPFVEVAAEGVNKASGLQKLCARLGIAQDEVLAFGDNNNDLEMIGWAGHGVAMGNALPELAAVADEVTLTNNEFGVAVVVERLATNGWSL</sequence>
<accession>A0A1M6LP10</accession>
<dbReference type="GO" id="GO:0005829">
    <property type="term" value="C:cytosol"/>
    <property type="evidence" value="ECO:0007669"/>
    <property type="project" value="TreeGrafter"/>
</dbReference>
<gene>
    <name evidence="1" type="ORF">SAMN02745244_03126</name>
</gene>
<dbReference type="InterPro" id="IPR036412">
    <property type="entry name" value="HAD-like_sf"/>
</dbReference>
<dbReference type="InterPro" id="IPR000150">
    <property type="entry name" value="Cof"/>
</dbReference>
<evidence type="ECO:0008006" key="3">
    <source>
        <dbReference type="Google" id="ProtNLM"/>
    </source>
</evidence>
<dbReference type="CDD" id="cd07516">
    <property type="entry name" value="HAD_Pase"/>
    <property type="match status" value="1"/>
</dbReference>
<dbReference type="STRING" id="1123357.SAMN02745244_03126"/>
<protein>
    <recommendedName>
        <fullName evidence="3">Cof subfamily of IIB subfamily of haloacid dehalogenase superfamily/HAD-superfamily hydrolase, subfamily IIB</fullName>
    </recommendedName>
</protein>
<dbReference type="EMBL" id="FQZG01000074">
    <property type="protein sequence ID" value="SHJ72954.1"/>
    <property type="molecule type" value="Genomic_DNA"/>
</dbReference>
<dbReference type="PROSITE" id="PS01229">
    <property type="entry name" value="COF_2"/>
    <property type="match status" value="1"/>
</dbReference>
<dbReference type="InterPro" id="IPR023214">
    <property type="entry name" value="HAD_sf"/>
</dbReference>
<name>A0A1M6LP10_9ACTN</name>